<comment type="caution">
    <text evidence="1">The sequence shown here is derived from an EMBL/GenBank/DDBJ whole genome shotgun (WGS) entry which is preliminary data.</text>
</comment>
<dbReference type="EMBL" id="CAJNIZ010007599">
    <property type="protein sequence ID" value="CAE7259460.1"/>
    <property type="molecule type" value="Genomic_DNA"/>
</dbReference>
<dbReference type="OrthoDB" id="408344at2759"/>
<dbReference type="Proteomes" id="UP000649617">
    <property type="component" value="Unassembled WGS sequence"/>
</dbReference>
<dbReference type="SUPFAM" id="SSF52540">
    <property type="entry name" value="P-loop containing nucleoside triphosphate hydrolases"/>
    <property type="match status" value="1"/>
</dbReference>
<evidence type="ECO:0008006" key="3">
    <source>
        <dbReference type="Google" id="ProtNLM"/>
    </source>
</evidence>
<proteinExistence type="predicted"/>
<evidence type="ECO:0000313" key="1">
    <source>
        <dbReference type="EMBL" id="CAE7259460.1"/>
    </source>
</evidence>
<sequence>MVLMLKAGSSSVGSWLYQVEGNSRPAEFARRLFGDFHGDEVMVCGKFLRWIFGAEGLGLSVTSRLQPSARQALVKRFFFETRPHKMASKLLLPPAWCIPCCAQGTGRLPVMLVRNPYRRMYSYFRHKWLSNPRKAPLTGWTDFPEFLRQLAEHRFSRVGQDFWHRSLPAPFTDPDLYHTLSFSDIVQDARWSAEAREVMQTRMCALRLEVLNLDLLHLQAMLCRFFRFCERLPSIPAIIPTGLRPYLADAPPPWQNLWTEDAVETMRKMFASDFNVLGYSVDPLVEAP</sequence>
<dbReference type="AlphaFoldDB" id="A0A812M7R3"/>
<dbReference type="InterPro" id="IPR027417">
    <property type="entry name" value="P-loop_NTPase"/>
</dbReference>
<feature type="non-terminal residue" evidence="1">
    <location>
        <position position="288"/>
    </location>
</feature>
<name>A0A812M7R3_SYMPI</name>
<protein>
    <recommendedName>
        <fullName evidence="3">Sulfotransferase family protein</fullName>
    </recommendedName>
</protein>
<organism evidence="1 2">
    <name type="scientific">Symbiodinium pilosum</name>
    <name type="common">Dinoflagellate</name>
    <dbReference type="NCBI Taxonomy" id="2952"/>
    <lineage>
        <taxon>Eukaryota</taxon>
        <taxon>Sar</taxon>
        <taxon>Alveolata</taxon>
        <taxon>Dinophyceae</taxon>
        <taxon>Suessiales</taxon>
        <taxon>Symbiodiniaceae</taxon>
        <taxon>Symbiodinium</taxon>
    </lineage>
</organism>
<evidence type="ECO:0000313" key="2">
    <source>
        <dbReference type="Proteomes" id="UP000649617"/>
    </source>
</evidence>
<reference evidence="1" key="1">
    <citation type="submission" date="2021-02" db="EMBL/GenBank/DDBJ databases">
        <authorList>
            <person name="Dougan E. K."/>
            <person name="Rhodes N."/>
            <person name="Thang M."/>
            <person name="Chan C."/>
        </authorList>
    </citation>
    <scope>NUCLEOTIDE SEQUENCE</scope>
</reference>
<gene>
    <name evidence="1" type="ORF">SPIL2461_LOCUS5388</name>
</gene>
<accession>A0A812M7R3</accession>
<keyword evidence="2" id="KW-1185">Reference proteome</keyword>